<dbReference type="Pfam" id="PF00107">
    <property type="entry name" value="ADH_zinc_N"/>
    <property type="match status" value="1"/>
</dbReference>
<dbReference type="InterPro" id="IPR013149">
    <property type="entry name" value="ADH-like_C"/>
</dbReference>
<dbReference type="RefSeq" id="XP_022403300.1">
    <property type="nucleotide sequence ID" value="XM_022543327.1"/>
</dbReference>
<evidence type="ECO:0000259" key="3">
    <source>
        <dbReference type="SMART" id="SM00829"/>
    </source>
</evidence>
<dbReference type="OrthoDB" id="10257049at2759"/>
<dbReference type="SUPFAM" id="SSF51735">
    <property type="entry name" value="NAD(P)-binding Rossmann-fold domains"/>
    <property type="match status" value="1"/>
</dbReference>
<gene>
    <name evidence="4" type="ORF">ASPGLDRAFT_23782</name>
</gene>
<dbReference type="VEuPathDB" id="FungiDB:ASPGLDRAFT_23782"/>
<dbReference type="CDD" id="cd08249">
    <property type="entry name" value="enoyl_reductase_like"/>
    <property type="match status" value="1"/>
</dbReference>
<evidence type="ECO:0000256" key="1">
    <source>
        <dbReference type="ARBA" id="ARBA00008072"/>
    </source>
</evidence>
<proteinExistence type="inferred from homology"/>
<evidence type="ECO:0000256" key="2">
    <source>
        <dbReference type="ARBA" id="ARBA00023002"/>
    </source>
</evidence>
<dbReference type="Pfam" id="PF08240">
    <property type="entry name" value="ADH_N"/>
    <property type="match status" value="1"/>
</dbReference>
<dbReference type="InterPro" id="IPR011032">
    <property type="entry name" value="GroES-like_sf"/>
</dbReference>
<dbReference type="STRING" id="1160497.A0A1L9VRU5"/>
<dbReference type="PANTHER" id="PTHR45348">
    <property type="entry name" value="HYPOTHETICAL OXIDOREDUCTASE (EUROFUNG)"/>
    <property type="match status" value="1"/>
</dbReference>
<dbReference type="PANTHER" id="PTHR45348:SF7">
    <property type="entry name" value="ZINC BINDING OXIDOREDUCTASE, PUTATIVE-RELATED"/>
    <property type="match status" value="1"/>
</dbReference>
<accession>A0A1L9VRU5</accession>
<protein>
    <recommendedName>
        <fullName evidence="3">Enoyl reductase (ER) domain-containing protein</fullName>
    </recommendedName>
</protein>
<dbReference type="InterPro" id="IPR020843">
    <property type="entry name" value="ER"/>
</dbReference>
<dbReference type="InterPro" id="IPR013154">
    <property type="entry name" value="ADH-like_N"/>
</dbReference>
<feature type="domain" description="Enoyl reductase (ER)" evidence="3">
    <location>
        <begin position="9"/>
        <end position="351"/>
    </location>
</feature>
<organism evidence="4 5">
    <name type="scientific">Aspergillus glaucus CBS 516.65</name>
    <dbReference type="NCBI Taxonomy" id="1160497"/>
    <lineage>
        <taxon>Eukaryota</taxon>
        <taxon>Fungi</taxon>
        <taxon>Dikarya</taxon>
        <taxon>Ascomycota</taxon>
        <taxon>Pezizomycotina</taxon>
        <taxon>Eurotiomycetes</taxon>
        <taxon>Eurotiomycetidae</taxon>
        <taxon>Eurotiales</taxon>
        <taxon>Aspergillaceae</taxon>
        <taxon>Aspergillus</taxon>
        <taxon>Aspergillus subgen. Aspergillus</taxon>
    </lineage>
</organism>
<dbReference type="InterPro" id="IPR047122">
    <property type="entry name" value="Trans-enoyl_RdTase-like"/>
</dbReference>
<reference evidence="5" key="1">
    <citation type="journal article" date="2017" name="Genome Biol.">
        <title>Comparative genomics reveals high biological diversity and specific adaptations in the industrially and medically important fungal genus Aspergillus.</title>
        <authorList>
            <person name="de Vries R.P."/>
            <person name="Riley R."/>
            <person name="Wiebenga A."/>
            <person name="Aguilar-Osorio G."/>
            <person name="Amillis S."/>
            <person name="Uchima C.A."/>
            <person name="Anderluh G."/>
            <person name="Asadollahi M."/>
            <person name="Askin M."/>
            <person name="Barry K."/>
            <person name="Battaglia E."/>
            <person name="Bayram O."/>
            <person name="Benocci T."/>
            <person name="Braus-Stromeyer S.A."/>
            <person name="Caldana C."/>
            <person name="Canovas D."/>
            <person name="Cerqueira G.C."/>
            <person name="Chen F."/>
            <person name="Chen W."/>
            <person name="Choi C."/>
            <person name="Clum A."/>
            <person name="Dos Santos R.A."/>
            <person name="Damasio A.R."/>
            <person name="Diallinas G."/>
            <person name="Emri T."/>
            <person name="Fekete E."/>
            <person name="Flipphi M."/>
            <person name="Freyberg S."/>
            <person name="Gallo A."/>
            <person name="Gournas C."/>
            <person name="Habgood R."/>
            <person name="Hainaut M."/>
            <person name="Harispe M.L."/>
            <person name="Henrissat B."/>
            <person name="Hilden K.S."/>
            <person name="Hope R."/>
            <person name="Hossain A."/>
            <person name="Karabika E."/>
            <person name="Karaffa L."/>
            <person name="Karanyi Z."/>
            <person name="Krasevec N."/>
            <person name="Kuo A."/>
            <person name="Kusch H."/>
            <person name="LaButti K."/>
            <person name="Lagendijk E.L."/>
            <person name="Lapidus A."/>
            <person name="Levasseur A."/>
            <person name="Lindquist E."/>
            <person name="Lipzen A."/>
            <person name="Logrieco A.F."/>
            <person name="MacCabe A."/>
            <person name="Maekelae M.R."/>
            <person name="Malavazi I."/>
            <person name="Melin P."/>
            <person name="Meyer V."/>
            <person name="Mielnichuk N."/>
            <person name="Miskei M."/>
            <person name="Molnar A.P."/>
            <person name="Mule G."/>
            <person name="Ngan C.Y."/>
            <person name="Orejas M."/>
            <person name="Orosz E."/>
            <person name="Ouedraogo J.P."/>
            <person name="Overkamp K.M."/>
            <person name="Park H.-S."/>
            <person name="Perrone G."/>
            <person name="Piumi F."/>
            <person name="Punt P.J."/>
            <person name="Ram A.F."/>
            <person name="Ramon A."/>
            <person name="Rauscher S."/>
            <person name="Record E."/>
            <person name="Riano-Pachon D.M."/>
            <person name="Robert V."/>
            <person name="Roehrig J."/>
            <person name="Ruller R."/>
            <person name="Salamov A."/>
            <person name="Salih N.S."/>
            <person name="Samson R.A."/>
            <person name="Sandor E."/>
            <person name="Sanguinetti M."/>
            <person name="Schuetze T."/>
            <person name="Sepcic K."/>
            <person name="Shelest E."/>
            <person name="Sherlock G."/>
            <person name="Sophianopoulou V."/>
            <person name="Squina F.M."/>
            <person name="Sun H."/>
            <person name="Susca A."/>
            <person name="Todd R.B."/>
            <person name="Tsang A."/>
            <person name="Unkles S.E."/>
            <person name="van de Wiele N."/>
            <person name="van Rossen-Uffink D."/>
            <person name="Oliveira J.V."/>
            <person name="Vesth T.C."/>
            <person name="Visser J."/>
            <person name="Yu J.-H."/>
            <person name="Zhou M."/>
            <person name="Andersen M.R."/>
            <person name="Archer D.B."/>
            <person name="Baker S.E."/>
            <person name="Benoit I."/>
            <person name="Brakhage A.A."/>
            <person name="Braus G.H."/>
            <person name="Fischer R."/>
            <person name="Frisvad J.C."/>
            <person name="Goldman G.H."/>
            <person name="Houbraken J."/>
            <person name="Oakley B."/>
            <person name="Pocsi I."/>
            <person name="Scazzocchio C."/>
            <person name="Seiboth B."/>
            <person name="vanKuyk P.A."/>
            <person name="Wortman J."/>
            <person name="Dyer P.S."/>
            <person name="Grigoriev I.V."/>
        </authorList>
    </citation>
    <scope>NUCLEOTIDE SEQUENCE [LARGE SCALE GENOMIC DNA]</scope>
    <source>
        <strain evidence="5">CBS 516.65</strain>
    </source>
</reference>
<evidence type="ECO:0000313" key="5">
    <source>
        <dbReference type="Proteomes" id="UP000184300"/>
    </source>
</evidence>
<dbReference type="SUPFAM" id="SSF50129">
    <property type="entry name" value="GroES-like"/>
    <property type="match status" value="1"/>
</dbReference>
<dbReference type="AlphaFoldDB" id="A0A1L9VRU5"/>
<dbReference type="Proteomes" id="UP000184300">
    <property type="component" value="Unassembled WGS sequence"/>
</dbReference>
<evidence type="ECO:0000313" key="4">
    <source>
        <dbReference type="EMBL" id="OJJ86611.1"/>
    </source>
</evidence>
<dbReference type="GeneID" id="34459588"/>
<dbReference type="GO" id="GO:0016651">
    <property type="term" value="F:oxidoreductase activity, acting on NAD(P)H"/>
    <property type="evidence" value="ECO:0007669"/>
    <property type="project" value="InterPro"/>
</dbReference>
<dbReference type="Gene3D" id="3.40.50.720">
    <property type="entry name" value="NAD(P)-binding Rossmann-like Domain"/>
    <property type="match status" value="1"/>
</dbReference>
<dbReference type="EMBL" id="KV878892">
    <property type="protein sequence ID" value="OJJ86611.1"/>
    <property type="molecule type" value="Genomic_DNA"/>
</dbReference>
<keyword evidence="5" id="KW-1185">Reference proteome</keyword>
<dbReference type="InterPro" id="IPR036291">
    <property type="entry name" value="NAD(P)-bd_dom_sf"/>
</dbReference>
<dbReference type="Gene3D" id="3.90.180.10">
    <property type="entry name" value="Medium-chain alcohol dehydrogenases, catalytic domain"/>
    <property type="match status" value="1"/>
</dbReference>
<keyword evidence="2" id="KW-0560">Oxidoreductase</keyword>
<name>A0A1L9VRU5_ASPGL</name>
<comment type="similarity">
    <text evidence="1">Belongs to the zinc-containing alcohol dehydrogenase family.</text>
</comment>
<dbReference type="SMART" id="SM00829">
    <property type="entry name" value="PKS_ER"/>
    <property type="match status" value="1"/>
</dbReference>
<sequence length="356" mass="38333">MTNPALYVDSNLTFSVTHTQKPPSPDTGEIIIETHFSGANPADIKHATILGIYPTILGYDFCGKVIQTASDNSPFQPGDIVAGFTPTGLGRKSKYGAHQRYLTCPEDLAFNVPSNLPEHHAASLSVVVMTAADALYNFFGFPLPSLDEDEGKGEGKVASPLLIWGASSSVGLAAVQFARVSGVYPIYVTASSERHALLRELGATQCYDYKSPTVVEEIKTALRESKLELKHAFDAVGSNDSAKLMADCTSPSTDTVLISSVLQDDPRFKMPFAAPGQDVTVELPGAPGTITIPARPKDNQRARKAFLWAVENYGVKFEMPVVKIFEGSAEEALKELRELAGFGSGFGKVVLRHPLR</sequence>